<keyword evidence="7" id="KW-0862">Zinc</keyword>
<dbReference type="GO" id="GO:0061630">
    <property type="term" value="F:ubiquitin protein ligase activity"/>
    <property type="evidence" value="ECO:0007669"/>
    <property type="project" value="UniProtKB-EC"/>
</dbReference>
<sequence>MCLVNNNQLQSTSFICHSREARINEADFPAVVTNGRGPRTNQSVGEIIDMLMSQQSTFSRRILNEHDRHHSWRLNVDNMSYEELLELSDRIGYVGNGLQEEEIFSCLRKFNSVSNSLPMAARQKDWKCSICQEKSKRSDDISTLSCGHYHHTQCIKQWLLFKNACPVCKTAALSKSTARGPAGPN</sequence>
<evidence type="ECO:0000256" key="5">
    <source>
        <dbReference type="ARBA" id="ARBA00022771"/>
    </source>
</evidence>
<dbReference type="InterPro" id="IPR045191">
    <property type="entry name" value="MBR1/2-like"/>
</dbReference>
<proteinExistence type="predicted"/>
<evidence type="ECO:0000256" key="1">
    <source>
        <dbReference type="ARBA" id="ARBA00000900"/>
    </source>
</evidence>
<dbReference type="Proteomes" id="UP000325081">
    <property type="component" value="Unassembled WGS sequence"/>
</dbReference>
<dbReference type="OrthoDB" id="8062037at2759"/>
<dbReference type="EC" id="2.3.2.27" evidence="2"/>
<dbReference type="EMBL" id="BKCP01004628">
    <property type="protein sequence ID" value="GER32797.1"/>
    <property type="molecule type" value="Genomic_DNA"/>
</dbReference>
<organism evidence="10 11">
    <name type="scientific">Striga asiatica</name>
    <name type="common">Asiatic witchweed</name>
    <name type="synonym">Buchnera asiatica</name>
    <dbReference type="NCBI Taxonomy" id="4170"/>
    <lineage>
        <taxon>Eukaryota</taxon>
        <taxon>Viridiplantae</taxon>
        <taxon>Streptophyta</taxon>
        <taxon>Embryophyta</taxon>
        <taxon>Tracheophyta</taxon>
        <taxon>Spermatophyta</taxon>
        <taxon>Magnoliopsida</taxon>
        <taxon>eudicotyledons</taxon>
        <taxon>Gunneridae</taxon>
        <taxon>Pentapetalae</taxon>
        <taxon>asterids</taxon>
        <taxon>lamiids</taxon>
        <taxon>Lamiales</taxon>
        <taxon>Orobanchaceae</taxon>
        <taxon>Buchnereae</taxon>
        <taxon>Striga</taxon>
    </lineage>
</organism>
<comment type="catalytic activity">
    <reaction evidence="1">
        <text>S-ubiquitinyl-[E2 ubiquitin-conjugating enzyme]-L-cysteine + [acceptor protein]-L-lysine = [E2 ubiquitin-conjugating enzyme]-L-cysteine + N(6)-ubiquitinyl-[acceptor protein]-L-lysine.</text>
        <dbReference type="EC" id="2.3.2.27"/>
    </reaction>
</comment>
<name>A0A5A7PKG3_STRAF</name>
<evidence type="ECO:0000256" key="7">
    <source>
        <dbReference type="ARBA" id="ARBA00022833"/>
    </source>
</evidence>
<dbReference type="Pfam" id="PF13639">
    <property type="entry name" value="zf-RING_2"/>
    <property type="match status" value="1"/>
</dbReference>
<dbReference type="PANTHER" id="PTHR22937:SF122">
    <property type="entry name" value="RING-TYPE E3 UBIQUITIN TRANSFERASE"/>
    <property type="match status" value="1"/>
</dbReference>
<keyword evidence="4" id="KW-0479">Metal-binding</keyword>
<accession>A0A5A7PKG3</accession>
<dbReference type="GO" id="GO:0008270">
    <property type="term" value="F:zinc ion binding"/>
    <property type="evidence" value="ECO:0007669"/>
    <property type="project" value="UniProtKB-KW"/>
</dbReference>
<feature type="domain" description="RING-type" evidence="9">
    <location>
        <begin position="128"/>
        <end position="169"/>
    </location>
</feature>
<dbReference type="SMART" id="SM00184">
    <property type="entry name" value="RING"/>
    <property type="match status" value="1"/>
</dbReference>
<comment type="caution">
    <text evidence="10">The sequence shown here is derived from an EMBL/GenBank/DDBJ whole genome shotgun (WGS) entry which is preliminary data.</text>
</comment>
<evidence type="ECO:0000256" key="4">
    <source>
        <dbReference type="ARBA" id="ARBA00022723"/>
    </source>
</evidence>
<evidence type="ECO:0000256" key="3">
    <source>
        <dbReference type="ARBA" id="ARBA00022679"/>
    </source>
</evidence>
<keyword evidence="6" id="KW-0833">Ubl conjugation pathway</keyword>
<dbReference type="AlphaFoldDB" id="A0A5A7PKG3"/>
<dbReference type="InterPro" id="IPR013083">
    <property type="entry name" value="Znf_RING/FYVE/PHD"/>
</dbReference>
<keyword evidence="5 8" id="KW-0863">Zinc-finger</keyword>
<dbReference type="SUPFAM" id="SSF57850">
    <property type="entry name" value="RING/U-box"/>
    <property type="match status" value="1"/>
</dbReference>
<protein>
    <recommendedName>
        <fullName evidence="2">RING-type E3 ubiquitin transferase</fullName>
        <ecNumber evidence="2">2.3.2.27</ecNumber>
    </recommendedName>
</protein>
<dbReference type="InterPro" id="IPR001841">
    <property type="entry name" value="Znf_RING"/>
</dbReference>
<evidence type="ECO:0000256" key="6">
    <source>
        <dbReference type="ARBA" id="ARBA00022786"/>
    </source>
</evidence>
<evidence type="ECO:0000256" key="8">
    <source>
        <dbReference type="PROSITE-ProRule" id="PRU00175"/>
    </source>
</evidence>
<dbReference type="PANTHER" id="PTHR22937">
    <property type="entry name" value="E3 UBIQUITIN-PROTEIN LIGASE RNF165"/>
    <property type="match status" value="1"/>
</dbReference>
<evidence type="ECO:0000259" key="9">
    <source>
        <dbReference type="PROSITE" id="PS50089"/>
    </source>
</evidence>
<reference evidence="11" key="1">
    <citation type="journal article" date="2019" name="Curr. Biol.">
        <title>Genome Sequence of Striga asiatica Provides Insight into the Evolution of Plant Parasitism.</title>
        <authorList>
            <person name="Yoshida S."/>
            <person name="Kim S."/>
            <person name="Wafula E.K."/>
            <person name="Tanskanen J."/>
            <person name="Kim Y.M."/>
            <person name="Honaas L."/>
            <person name="Yang Z."/>
            <person name="Spallek T."/>
            <person name="Conn C.E."/>
            <person name="Ichihashi Y."/>
            <person name="Cheong K."/>
            <person name="Cui S."/>
            <person name="Der J.P."/>
            <person name="Gundlach H."/>
            <person name="Jiao Y."/>
            <person name="Hori C."/>
            <person name="Ishida J.K."/>
            <person name="Kasahara H."/>
            <person name="Kiba T."/>
            <person name="Kim M.S."/>
            <person name="Koo N."/>
            <person name="Laohavisit A."/>
            <person name="Lee Y.H."/>
            <person name="Lumba S."/>
            <person name="McCourt P."/>
            <person name="Mortimer J.C."/>
            <person name="Mutuku J.M."/>
            <person name="Nomura T."/>
            <person name="Sasaki-Sekimoto Y."/>
            <person name="Seto Y."/>
            <person name="Wang Y."/>
            <person name="Wakatake T."/>
            <person name="Sakakibara H."/>
            <person name="Demura T."/>
            <person name="Yamaguchi S."/>
            <person name="Yoneyama K."/>
            <person name="Manabe R.I."/>
            <person name="Nelson D.C."/>
            <person name="Schulman A.H."/>
            <person name="Timko M.P."/>
            <person name="dePamphilis C.W."/>
            <person name="Choi D."/>
            <person name="Shirasu K."/>
        </authorList>
    </citation>
    <scope>NUCLEOTIDE SEQUENCE [LARGE SCALE GENOMIC DNA]</scope>
    <source>
        <strain evidence="11">cv. UVA1</strain>
    </source>
</reference>
<evidence type="ECO:0000256" key="2">
    <source>
        <dbReference type="ARBA" id="ARBA00012483"/>
    </source>
</evidence>
<evidence type="ECO:0000313" key="10">
    <source>
        <dbReference type="EMBL" id="GER32797.1"/>
    </source>
</evidence>
<gene>
    <name evidence="10" type="ORF">STAS_08890</name>
</gene>
<keyword evidence="3" id="KW-0808">Transferase</keyword>
<dbReference type="PROSITE" id="PS50089">
    <property type="entry name" value="ZF_RING_2"/>
    <property type="match status" value="1"/>
</dbReference>
<dbReference type="Gene3D" id="3.30.40.10">
    <property type="entry name" value="Zinc/RING finger domain, C3HC4 (zinc finger)"/>
    <property type="match status" value="1"/>
</dbReference>
<evidence type="ECO:0000313" key="11">
    <source>
        <dbReference type="Proteomes" id="UP000325081"/>
    </source>
</evidence>
<keyword evidence="11" id="KW-1185">Reference proteome</keyword>